<name>A0A401PZ21_SCYTO</name>
<reference evidence="1 2" key="1">
    <citation type="journal article" date="2018" name="Nat. Ecol. Evol.">
        <title>Shark genomes provide insights into elasmobranch evolution and the origin of vertebrates.</title>
        <authorList>
            <person name="Hara Y"/>
            <person name="Yamaguchi K"/>
            <person name="Onimaru K"/>
            <person name="Kadota M"/>
            <person name="Koyanagi M"/>
            <person name="Keeley SD"/>
            <person name="Tatsumi K"/>
            <person name="Tanaka K"/>
            <person name="Motone F"/>
            <person name="Kageyama Y"/>
            <person name="Nozu R"/>
            <person name="Adachi N"/>
            <person name="Nishimura O"/>
            <person name="Nakagawa R"/>
            <person name="Tanegashima C"/>
            <person name="Kiyatake I"/>
            <person name="Matsumoto R"/>
            <person name="Murakumo K"/>
            <person name="Nishida K"/>
            <person name="Terakita A"/>
            <person name="Kuratani S"/>
            <person name="Sato K"/>
            <person name="Hyodo S Kuraku.S."/>
        </authorList>
    </citation>
    <scope>NUCLEOTIDE SEQUENCE [LARGE SCALE GENOMIC DNA]</scope>
</reference>
<sequence length="88" mass="10066">MRQRSVISSLPRRCFDKKRLADTDAGNTGDELDVHSAMNKQQIKRAEAATDREFRPLPSCWRSASSSSRRSQLVRFGAFQFGHRGYFS</sequence>
<gene>
    <name evidence="1" type="ORF">scyTo_0019401</name>
</gene>
<accession>A0A401PZ21</accession>
<dbReference type="AlphaFoldDB" id="A0A401PZ21"/>
<dbReference type="EMBL" id="BFAA01014402">
    <property type="protein sequence ID" value="GCB78385.1"/>
    <property type="molecule type" value="Genomic_DNA"/>
</dbReference>
<comment type="caution">
    <text evidence="1">The sequence shown here is derived from an EMBL/GenBank/DDBJ whole genome shotgun (WGS) entry which is preliminary data.</text>
</comment>
<organism evidence="1 2">
    <name type="scientific">Scyliorhinus torazame</name>
    <name type="common">Cloudy catshark</name>
    <name type="synonym">Catulus torazame</name>
    <dbReference type="NCBI Taxonomy" id="75743"/>
    <lineage>
        <taxon>Eukaryota</taxon>
        <taxon>Metazoa</taxon>
        <taxon>Chordata</taxon>
        <taxon>Craniata</taxon>
        <taxon>Vertebrata</taxon>
        <taxon>Chondrichthyes</taxon>
        <taxon>Elasmobranchii</taxon>
        <taxon>Galeomorphii</taxon>
        <taxon>Galeoidea</taxon>
        <taxon>Carcharhiniformes</taxon>
        <taxon>Scyliorhinidae</taxon>
        <taxon>Scyliorhinus</taxon>
    </lineage>
</organism>
<evidence type="ECO:0000313" key="1">
    <source>
        <dbReference type="EMBL" id="GCB78385.1"/>
    </source>
</evidence>
<proteinExistence type="predicted"/>
<protein>
    <submittedName>
        <fullName evidence="1">Uncharacterized protein</fullName>
    </submittedName>
</protein>
<keyword evidence="2" id="KW-1185">Reference proteome</keyword>
<dbReference type="Proteomes" id="UP000288216">
    <property type="component" value="Unassembled WGS sequence"/>
</dbReference>
<evidence type="ECO:0000313" key="2">
    <source>
        <dbReference type="Proteomes" id="UP000288216"/>
    </source>
</evidence>